<feature type="compositionally biased region" description="Polar residues" evidence="1">
    <location>
        <begin position="1"/>
        <end position="10"/>
    </location>
</feature>
<evidence type="ECO:0000313" key="3">
    <source>
        <dbReference type="Proteomes" id="UP000649617"/>
    </source>
</evidence>
<organism evidence="2 3">
    <name type="scientific">Symbiodinium pilosum</name>
    <name type="common">Dinoflagellate</name>
    <dbReference type="NCBI Taxonomy" id="2952"/>
    <lineage>
        <taxon>Eukaryota</taxon>
        <taxon>Sar</taxon>
        <taxon>Alveolata</taxon>
        <taxon>Dinophyceae</taxon>
        <taxon>Suessiales</taxon>
        <taxon>Symbiodiniaceae</taxon>
        <taxon>Symbiodinium</taxon>
    </lineage>
</organism>
<feature type="region of interest" description="Disordered" evidence="1">
    <location>
        <begin position="86"/>
        <end position="156"/>
    </location>
</feature>
<evidence type="ECO:0000256" key="1">
    <source>
        <dbReference type="SAM" id="MobiDB-lite"/>
    </source>
</evidence>
<evidence type="ECO:0000313" key="2">
    <source>
        <dbReference type="EMBL" id="CAE7616962.1"/>
    </source>
</evidence>
<keyword evidence="3" id="KW-1185">Reference proteome</keyword>
<reference evidence="2" key="1">
    <citation type="submission" date="2021-02" db="EMBL/GenBank/DDBJ databases">
        <authorList>
            <person name="Dougan E. K."/>
            <person name="Rhodes N."/>
            <person name="Thang M."/>
            <person name="Chan C."/>
        </authorList>
    </citation>
    <scope>NUCLEOTIDE SEQUENCE</scope>
</reference>
<proteinExistence type="predicted"/>
<feature type="region of interest" description="Disordered" evidence="1">
    <location>
        <begin position="1"/>
        <end position="23"/>
    </location>
</feature>
<dbReference type="AlphaFoldDB" id="A0A812VGW6"/>
<sequence length="156" mass="16113">AEAGTLSLNTDAGKPKGGGDLDGVAVSTEDVVAAIEISADAMPFLPHETHKKRRKVKRKMQKGAVAEPSEFECVVIDSAETANVNLADSAAPPTRTQTGKKAKAAVKRKAKKKEPHGSAASSATAPAAVIGNPHGQEEPADNCLDGRPLQVVLGEE</sequence>
<dbReference type="EMBL" id="CAJNIZ010041757">
    <property type="protein sequence ID" value="CAE7616962.1"/>
    <property type="molecule type" value="Genomic_DNA"/>
</dbReference>
<gene>
    <name evidence="2" type="ORF">SPIL2461_LOCUS16204</name>
</gene>
<comment type="caution">
    <text evidence="2">The sequence shown here is derived from an EMBL/GenBank/DDBJ whole genome shotgun (WGS) entry which is preliminary data.</text>
</comment>
<feature type="compositionally biased region" description="Basic residues" evidence="1">
    <location>
        <begin position="98"/>
        <end position="114"/>
    </location>
</feature>
<protein>
    <submittedName>
        <fullName evidence="2">Uncharacterized protein</fullName>
    </submittedName>
</protein>
<dbReference type="Proteomes" id="UP000649617">
    <property type="component" value="Unassembled WGS sequence"/>
</dbReference>
<name>A0A812VGW6_SYMPI</name>
<accession>A0A812VGW6</accession>
<feature type="non-terminal residue" evidence="2">
    <location>
        <position position="1"/>
    </location>
</feature>
<feature type="compositionally biased region" description="Low complexity" evidence="1">
    <location>
        <begin position="118"/>
        <end position="128"/>
    </location>
</feature>